<protein>
    <recommendedName>
        <fullName evidence="6">Cyclase</fullName>
    </recommendedName>
</protein>
<dbReference type="AlphaFoldDB" id="A0AAW1QTU3"/>
<name>A0AAW1QTU3_9CHLO</name>
<dbReference type="Proteomes" id="UP001489004">
    <property type="component" value="Unassembled WGS sequence"/>
</dbReference>
<dbReference type="EMBL" id="JALJOR010000002">
    <property type="protein sequence ID" value="KAK9824638.1"/>
    <property type="molecule type" value="Genomic_DNA"/>
</dbReference>
<keyword evidence="5" id="KW-1185">Reference proteome</keyword>
<keyword evidence="3" id="KW-0272">Extracellular matrix</keyword>
<comment type="similarity">
    <text evidence="2">Belongs to the Cyclase 1 superfamily.</text>
</comment>
<evidence type="ECO:0000313" key="5">
    <source>
        <dbReference type="Proteomes" id="UP001489004"/>
    </source>
</evidence>
<evidence type="ECO:0000313" key="4">
    <source>
        <dbReference type="EMBL" id="KAK9824638.1"/>
    </source>
</evidence>
<reference evidence="4 5" key="1">
    <citation type="journal article" date="2024" name="Nat. Commun.">
        <title>Phylogenomics reveals the evolutionary origins of lichenization in chlorophyte algae.</title>
        <authorList>
            <person name="Puginier C."/>
            <person name="Libourel C."/>
            <person name="Otte J."/>
            <person name="Skaloud P."/>
            <person name="Haon M."/>
            <person name="Grisel S."/>
            <person name="Petersen M."/>
            <person name="Berrin J.G."/>
            <person name="Delaux P.M."/>
            <person name="Dal Grande F."/>
            <person name="Keller J."/>
        </authorList>
    </citation>
    <scope>NUCLEOTIDE SEQUENCE [LARGE SCALE GENOMIC DNA]</scope>
    <source>
        <strain evidence="4 5">SAG 2043</strain>
    </source>
</reference>
<dbReference type="SUPFAM" id="SSF102198">
    <property type="entry name" value="Putative cyclase"/>
    <property type="match status" value="1"/>
</dbReference>
<dbReference type="GO" id="GO:0019441">
    <property type="term" value="P:L-tryptophan catabolic process to kynurenine"/>
    <property type="evidence" value="ECO:0007669"/>
    <property type="project" value="InterPro"/>
</dbReference>
<comment type="caution">
    <text evidence="4">The sequence shown here is derived from an EMBL/GenBank/DDBJ whole genome shotgun (WGS) entry which is preliminary data.</text>
</comment>
<proteinExistence type="inferred from homology"/>
<dbReference type="PANTHER" id="PTHR31118:SF12">
    <property type="entry name" value="CYCLASE-LIKE PROTEIN 2"/>
    <property type="match status" value="1"/>
</dbReference>
<sequence length="233" mass="24905">MEPKVNNADLWAIGPSSTIYDLTFEIHSASPTWDSPGGLGPDHRLLAKCRAKGDICNGSELRLPAHTGTHLDSPGHFVDEAYDQGIGVESLNLEILNGPALLLRVPGGSNITAGVLQQLHVPANTRRLLLKTDNTDRDRMSKTAFDTAYTALTKDGAQWLVGHTAVQLIGIDYLSIAIYEDLTGPHSILLGQGVIPVEGLDLRNINPGAYMLHCLPLKLAGSDGAPVRCVAMS</sequence>
<comment type="subcellular location">
    <subcellularLocation>
        <location evidence="1">Secreted</location>
        <location evidence="1">Extracellular space</location>
        <location evidence="1">Extracellular matrix</location>
    </subcellularLocation>
</comment>
<evidence type="ECO:0000256" key="3">
    <source>
        <dbReference type="ARBA" id="ARBA00022530"/>
    </source>
</evidence>
<dbReference type="PANTHER" id="PTHR31118">
    <property type="entry name" value="CYCLASE-LIKE PROTEIN 2"/>
    <property type="match status" value="1"/>
</dbReference>
<accession>A0AAW1QTU3</accession>
<evidence type="ECO:0000256" key="1">
    <source>
        <dbReference type="ARBA" id="ARBA00004498"/>
    </source>
</evidence>
<evidence type="ECO:0000256" key="2">
    <source>
        <dbReference type="ARBA" id="ARBA00007865"/>
    </source>
</evidence>
<dbReference type="Gene3D" id="3.50.30.50">
    <property type="entry name" value="Putative cyclase"/>
    <property type="match status" value="1"/>
</dbReference>
<dbReference type="InterPro" id="IPR007325">
    <property type="entry name" value="KFase/CYL"/>
</dbReference>
<keyword evidence="3" id="KW-0964">Secreted</keyword>
<gene>
    <name evidence="4" type="ORF">WJX72_011965</name>
</gene>
<dbReference type="Pfam" id="PF04199">
    <property type="entry name" value="Cyclase"/>
    <property type="match status" value="1"/>
</dbReference>
<dbReference type="InterPro" id="IPR037175">
    <property type="entry name" value="KFase_sf"/>
</dbReference>
<dbReference type="GO" id="GO:0004061">
    <property type="term" value="F:arylformamidase activity"/>
    <property type="evidence" value="ECO:0007669"/>
    <property type="project" value="InterPro"/>
</dbReference>
<organism evidence="4 5">
    <name type="scientific">[Myrmecia] bisecta</name>
    <dbReference type="NCBI Taxonomy" id="41462"/>
    <lineage>
        <taxon>Eukaryota</taxon>
        <taxon>Viridiplantae</taxon>
        <taxon>Chlorophyta</taxon>
        <taxon>core chlorophytes</taxon>
        <taxon>Trebouxiophyceae</taxon>
        <taxon>Trebouxiales</taxon>
        <taxon>Trebouxiaceae</taxon>
        <taxon>Myrmecia</taxon>
    </lineage>
</organism>
<evidence type="ECO:0008006" key="6">
    <source>
        <dbReference type="Google" id="ProtNLM"/>
    </source>
</evidence>